<organism evidence="1">
    <name type="scientific">Raoultella ornithinolytica</name>
    <name type="common">Klebsiella ornithinolytica</name>
    <dbReference type="NCBI Taxonomy" id="54291"/>
    <lineage>
        <taxon>Bacteria</taxon>
        <taxon>Pseudomonadati</taxon>
        <taxon>Pseudomonadota</taxon>
        <taxon>Gammaproteobacteria</taxon>
        <taxon>Enterobacterales</taxon>
        <taxon>Enterobacteriaceae</taxon>
        <taxon>Klebsiella/Raoultella group</taxon>
        <taxon>Raoultella</taxon>
    </lineage>
</organism>
<sequence length="52" mass="6201">MPDDFKWYKSLFRSEHRYNTLTLSNAIVAIKENMYARTTATAYIHISENQFI</sequence>
<evidence type="ECO:0000313" key="1">
    <source>
        <dbReference type="EMBL" id="QNL32831.1"/>
    </source>
</evidence>
<geneLocation type="plasmid" evidence="1">
    <name>p104922-NR</name>
</geneLocation>
<proteinExistence type="predicted"/>
<keyword evidence="1" id="KW-0614">Plasmid</keyword>
<name>A0A7G9A7V2_RAOOR</name>
<accession>A0A7G9A7V2</accession>
<protein>
    <submittedName>
        <fullName evidence="1">Uncharacterized protein</fullName>
    </submittedName>
</protein>
<reference evidence="1" key="1">
    <citation type="submission" date="2020-02" db="EMBL/GenBank/DDBJ databases">
        <authorList>
            <person name="Zhou D."/>
        </authorList>
    </citation>
    <scope>NUCLEOTIDE SEQUENCE</scope>
    <source>
        <strain evidence="1">193104922</strain>
        <plasmid evidence="1">p104922-NR</plasmid>
    </source>
</reference>
<dbReference type="EMBL" id="MT062913">
    <property type="protein sequence ID" value="QNL32831.1"/>
    <property type="molecule type" value="Genomic_DNA"/>
</dbReference>
<dbReference type="AlphaFoldDB" id="A0A7G9A7V2"/>